<proteinExistence type="predicted"/>
<dbReference type="AlphaFoldDB" id="A0A3R5VC04"/>
<dbReference type="RefSeq" id="WP_128215644.1">
    <property type="nucleotide sequence ID" value="NZ_CP025746.1"/>
</dbReference>
<dbReference type="Gene3D" id="3.90.580.10">
    <property type="entry name" value="Zinc finger, CHC2-type domain"/>
    <property type="match status" value="1"/>
</dbReference>
<evidence type="ECO:0000259" key="1">
    <source>
        <dbReference type="Pfam" id="PF13154"/>
    </source>
</evidence>
<dbReference type="GO" id="GO:0006260">
    <property type="term" value="P:DNA replication"/>
    <property type="evidence" value="ECO:0007669"/>
    <property type="project" value="InterPro"/>
</dbReference>
<sequence>MAMEKLRFTDEEISKADSVNIISYALSAGYPVKQVTSRSFKIDGYGGLYIHSDGHKWNWFSQNKGGGAIQFVMEMENKSWVDSVKTLIGKTGEIVRYKPPEVIEEETKGEFILPEKNTTFKHIFAYLINSRGIDSEIVRDFVKEHKLYENTHGSCVFVGFDKENNPKYASIRSTNTTGNSFRCDVKNSDKTYPFCKEGKNSAVCIFEAPIDLMSYLTLIKKHNIRSFDNHCISLGGVADKALEYYLKENPSINKIMLCLDNDEAGHFACNQIFNKYKDRYEIVRHKPKGKDFNEDLIALDEESKVTKISENESMYGSNNYLNEFDDMSI</sequence>
<dbReference type="GO" id="GO:0003677">
    <property type="term" value="F:DNA binding"/>
    <property type="evidence" value="ECO:0007669"/>
    <property type="project" value="InterPro"/>
</dbReference>
<dbReference type="Gene3D" id="3.40.1360.10">
    <property type="match status" value="1"/>
</dbReference>
<dbReference type="KEGG" id="cmah:C1I91_26715"/>
<gene>
    <name evidence="2" type="ORF">C1I91_26715</name>
</gene>
<dbReference type="SUPFAM" id="SSF57783">
    <property type="entry name" value="Zinc beta-ribbon"/>
    <property type="match status" value="1"/>
</dbReference>
<dbReference type="Proteomes" id="UP000286268">
    <property type="component" value="Chromosome"/>
</dbReference>
<keyword evidence="3" id="KW-1185">Reference proteome</keyword>
<dbReference type="SUPFAM" id="SSF56731">
    <property type="entry name" value="DNA primase core"/>
    <property type="match status" value="1"/>
</dbReference>
<dbReference type="Pfam" id="PF13155">
    <property type="entry name" value="Toprim_2"/>
    <property type="match status" value="1"/>
</dbReference>
<dbReference type="EMBL" id="CP025746">
    <property type="protein sequence ID" value="QAA34944.1"/>
    <property type="molecule type" value="Genomic_DNA"/>
</dbReference>
<dbReference type="InterPro" id="IPR025054">
    <property type="entry name" value="DUF3991"/>
</dbReference>
<feature type="domain" description="DUF3991" evidence="1">
    <location>
        <begin position="125"/>
        <end position="199"/>
    </location>
</feature>
<dbReference type="Pfam" id="PF13154">
    <property type="entry name" value="DUF3991"/>
    <property type="match status" value="1"/>
</dbReference>
<evidence type="ECO:0000313" key="3">
    <source>
        <dbReference type="Proteomes" id="UP000286268"/>
    </source>
</evidence>
<reference evidence="2 3" key="1">
    <citation type="submission" date="2018-01" db="EMBL/GenBank/DDBJ databases">
        <title>Genome Sequencing and Assembly of Anaerobacter polyendosporus strain CT4.</title>
        <authorList>
            <person name="Tachaapaikoon C."/>
            <person name="Sutheeworapong S."/>
            <person name="Jenjaroenpun P."/>
            <person name="Wongsurawat T."/>
            <person name="Nookeaw I."/>
            <person name="Cheawchanlertfa P."/>
            <person name="Kosugi A."/>
            <person name="Cheevadhanarak S."/>
            <person name="Ratanakhanokchai K."/>
        </authorList>
    </citation>
    <scope>NUCLEOTIDE SEQUENCE [LARGE SCALE GENOMIC DNA]</scope>
    <source>
        <strain evidence="2 3">CT4</strain>
    </source>
</reference>
<accession>A0A3R5VC04</accession>
<dbReference type="GO" id="GO:0008270">
    <property type="term" value="F:zinc ion binding"/>
    <property type="evidence" value="ECO:0007669"/>
    <property type="project" value="InterPro"/>
</dbReference>
<keyword evidence="2" id="KW-0413">Isomerase</keyword>
<dbReference type="GO" id="GO:0016853">
    <property type="term" value="F:isomerase activity"/>
    <property type="evidence" value="ECO:0007669"/>
    <property type="project" value="UniProtKB-KW"/>
</dbReference>
<evidence type="ECO:0000313" key="2">
    <source>
        <dbReference type="EMBL" id="QAA34944.1"/>
    </source>
</evidence>
<name>A0A3R5VC04_9CLOT</name>
<organism evidence="2 3">
    <name type="scientific">Clostridium manihotivorum</name>
    <dbReference type="NCBI Taxonomy" id="2320868"/>
    <lineage>
        <taxon>Bacteria</taxon>
        <taxon>Bacillati</taxon>
        <taxon>Bacillota</taxon>
        <taxon>Clostridia</taxon>
        <taxon>Eubacteriales</taxon>
        <taxon>Clostridiaceae</taxon>
        <taxon>Clostridium</taxon>
    </lineage>
</organism>
<protein>
    <submittedName>
        <fullName evidence="2">Topoisomerase</fullName>
    </submittedName>
</protein>
<dbReference type="InterPro" id="IPR036977">
    <property type="entry name" value="DNA_primase_Znf_CHC2"/>
</dbReference>
<dbReference type="OrthoDB" id="9802530at2"/>